<proteinExistence type="predicted"/>
<feature type="region of interest" description="Disordered" evidence="1">
    <location>
        <begin position="660"/>
        <end position="973"/>
    </location>
</feature>
<evidence type="ECO:0000256" key="2">
    <source>
        <dbReference type="SAM" id="Phobius"/>
    </source>
</evidence>
<gene>
    <name evidence="3" type="ORF">I316_04057</name>
</gene>
<feature type="compositionally biased region" description="Low complexity" evidence="1">
    <location>
        <begin position="501"/>
        <end position="517"/>
    </location>
</feature>
<keyword evidence="2" id="KW-0472">Membrane</keyword>
<keyword evidence="4" id="KW-1185">Reference proteome</keyword>
<feature type="compositionally biased region" description="Low complexity" evidence="1">
    <location>
        <begin position="147"/>
        <end position="163"/>
    </location>
</feature>
<reference evidence="3 4" key="1">
    <citation type="submission" date="2013-07" db="EMBL/GenBank/DDBJ databases">
        <title>The Genome Sequence of Cryptococcus heveanensis BCC8398.</title>
        <authorList>
            <consortium name="The Broad Institute Genome Sequencing Platform"/>
            <person name="Cuomo C."/>
            <person name="Litvintseva A."/>
            <person name="Chen Y."/>
            <person name="Heitman J."/>
            <person name="Sun S."/>
            <person name="Springer D."/>
            <person name="Dromer F."/>
            <person name="Young S.K."/>
            <person name="Zeng Q."/>
            <person name="Gargeya S."/>
            <person name="Fitzgerald M."/>
            <person name="Abouelleil A."/>
            <person name="Alvarado L."/>
            <person name="Berlin A.M."/>
            <person name="Chapman S.B."/>
            <person name="Dewar J."/>
            <person name="Goldberg J."/>
            <person name="Griggs A."/>
            <person name="Gujja S."/>
            <person name="Hansen M."/>
            <person name="Howarth C."/>
            <person name="Imamovic A."/>
            <person name="Larimer J."/>
            <person name="McCowan C."/>
            <person name="Murphy C."/>
            <person name="Pearson M."/>
            <person name="Priest M."/>
            <person name="Roberts A."/>
            <person name="Saif S."/>
            <person name="Shea T."/>
            <person name="Sykes S."/>
            <person name="Wortman J."/>
            <person name="Nusbaum C."/>
            <person name="Birren B."/>
        </authorList>
    </citation>
    <scope>NUCLEOTIDE SEQUENCE [LARGE SCALE GENOMIC DNA]</scope>
    <source>
        <strain evidence="3 4">BCC8398</strain>
    </source>
</reference>
<keyword evidence="2" id="KW-1133">Transmembrane helix</keyword>
<dbReference type="OrthoDB" id="2563978at2759"/>
<sequence>MSLSLRSIRCRLPIPLLDKPSHCAPQRHHLRSTSANSEPIGVRQVDLAASIDGNGEDQLKHEKEIELEERGGTAPNGQVLPDWLTYLSYVTTINEMPYTVETIAALPLTYYGPSIPLGDRWTYGGLTSPTGTIGLAPPATETEDGVTPQATADPNTATTTPDPEITSKSTSAPIPEVASGASSATPQLSTSASQASPSQSPTASASASLITTSSPLVSTVSSPTSASSGLAPVPTFSDPAPSPSNGGSEEYRGRNLLAPLLATLLPLGIILLIILIFYCIYQKNRHSRDSGLFGALRPRSILFTGYKFTKFPPKASDVAPVGATAGTGGKSPRADPTLIGGVKSPDEKSALLPGFTAQHHRSSSSISTNIERRQEMQVDGELRDLVRQNQSLLQRLTLGLGWLTPSNNSSSSSVPKIASSSKGRVTSGNTLEKGGGGRRISSSEASVMAAGVFGWGKARIGQDHTGTGGGVGHTPSEASSAGYERVLDDDQLFYLPPRNQSSTGSRSRTGSATGSPSIPTTGASSNSHPNRHSGQRRSWVNPNSSLKEENGGGSGSRTFSVGVPETPGLEDVDLGDAQPYAGGLHSNSETRTADGEEERVTQYGGARWSDTGDRMRFPIPPGLGLYEDGTFGGDGAAGRRTGLEGDDAWRRESYMSSETQYYSAQSRSSEDRPHSYADFNPSSGDPIPRDSEGYRHASVSAFGSHPATPTRPARSIEHEHSSVSLQSPRDGSNDHNNDSPVRLISPFSTPSRYDSPRTDETLPATAARVRMSYLFSPTPEPRRSEDTGGSGGGNDSRDSRGDDARENRRSYSGQPLVDESLRSPHRGIGEFGEPLRRPALLSPTLVPSVKSPHSSESGSLGLIPSIAHTHSSSSHYSHATSASGGQGSTKDLSEVSHEQGLRGQRSRGRLVRASVIAGKTGTGVSADLRAGSPGQEGEGGTTAEEALQSPPSSSRSKFEGAVAGGKWLGRWRG</sequence>
<dbReference type="AlphaFoldDB" id="A0A1B9GSR4"/>
<evidence type="ECO:0000256" key="1">
    <source>
        <dbReference type="SAM" id="MobiDB-lite"/>
    </source>
</evidence>
<feature type="compositionally biased region" description="Basic and acidic residues" evidence="1">
    <location>
        <begin position="591"/>
        <end position="600"/>
    </location>
</feature>
<protein>
    <submittedName>
        <fullName evidence="3">Uncharacterized protein</fullName>
    </submittedName>
</protein>
<feature type="compositionally biased region" description="Low complexity" evidence="1">
    <location>
        <begin position="181"/>
        <end position="207"/>
    </location>
</feature>
<feature type="region of interest" description="Disordered" evidence="1">
    <location>
        <begin position="132"/>
        <end position="207"/>
    </location>
</feature>
<feature type="compositionally biased region" description="Low complexity" evidence="1">
    <location>
        <begin position="865"/>
        <end position="883"/>
    </location>
</feature>
<dbReference type="EMBL" id="KI669501">
    <property type="protein sequence ID" value="OCF34109.1"/>
    <property type="molecule type" value="Genomic_DNA"/>
</dbReference>
<name>A0A1B9GSR4_9TREE</name>
<dbReference type="Proteomes" id="UP000092666">
    <property type="component" value="Unassembled WGS sequence"/>
</dbReference>
<feature type="region of interest" description="Disordered" evidence="1">
    <location>
        <begin position="460"/>
        <end position="479"/>
    </location>
</feature>
<evidence type="ECO:0000313" key="3">
    <source>
        <dbReference type="EMBL" id="OCF34109.1"/>
    </source>
</evidence>
<feature type="region of interest" description="Disordered" evidence="1">
    <location>
        <begin position="221"/>
        <end position="249"/>
    </location>
</feature>
<feature type="compositionally biased region" description="Basic and acidic residues" evidence="1">
    <location>
        <begin position="891"/>
        <end position="900"/>
    </location>
</feature>
<feature type="transmembrane region" description="Helical" evidence="2">
    <location>
        <begin position="256"/>
        <end position="278"/>
    </location>
</feature>
<reference evidence="4" key="2">
    <citation type="submission" date="2013-12" db="EMBL/GenBank/DDBJ databases">
        <title>Evolution of pathogenesis and genome organization in the Tremellales.</title>
        <authorList>
            <person name="Cuomo C."/>
            <person name="Litvintseva A."/>
            <person name="Heitman J."/>
            <person name="Chen Y."/>
            <person name="Sun S."/>
            <person name="Springer D."/>
            <person name="Dromer F."/>
            <person name="Young S."/>
            <person name="Zeng Q."/>
            <person name="Chapman S."/>
            <person name="Gujja S."/>
            <person name="Saif S."/>
            <person name="Birren B."/>
        </authorList>
    </citation>
    <scope>NUCLEOTIDE SEQUENCE [LARGE SCALE GENOMIC DNA]</scope>
    <source>
        <strain evidence="4">BCC8398</strain>
    </source>
</reference>
<dbReference type="STRING" id="1296120.A0A1B9GSR4"/>
<accession>A0A1B9GSR4</accession>
<evidence type="ECO:0000313" key="4">
    <source>
        <dbReference type="Proteomes" id="UP000092666"/>
    </source>
</evidence>
<keyword evidence="2" id="KW-0812">Transmembrane</keyword>
<feature type="compositionally biased region" description="Polar residues" evidence="1">
    <location>
        <begin position="536"/>
        <end position="545"/>
    </location>
</feature>
<feature type="region of interest" description="Disordered" evidence="1">
    <location>
        <begin position="494"/>
        <end position="644"/>
    </location>
</feature>
<feature type="compositionally biased region" description="Polar residues" evidence="1">
    <location>
        <begin position="518"/>
        <end position="528"/>
    </location>
</feature>
<feature type="region of interest" description="Disordered" evidence="1">
    <location>
        <begin position="404"/>
        <end position="443"/>
    </location>
</feature>
<feature type="compositionally biased region" description="Low complexity" evidence="1">
    <location>
        <begin position="404"/>
        <end position="422"/>
    </location>
</feature>
<feature type="compositionally biased region" description="Basic and acidic residues" evidence="1">
    <location>
        <begin position="795"/>
        <end position="809"/>
    </location>
</feature>
<organism evidence="3 4">
    <name type="scientific">Kwoniella heveanensis BCC8398</name>
    <dbReference type="NCBI Taxonomy" id="1296120"/>
    <lineage>
        <taxon>Eukaryota</taxon>
        <taxon>Fungi</taxon>
        <taxon>Dikarya</taxon>
        <taxon>Basidiomycota</taxon>
        <taxon>Agaricomycotina</taxon>
        <taxon>Tremellomycetes</taxon>
        <taxon>Tremellales</taxon>
        <taxon>Cryptococcaceae</taxon>
        <taxon>Kwoniella</taxon>
    </lineage>
</organism>